<dbReference type="Proteomes" id="UP000317036">
    <property type="component" value="Unassembled WGS sequence"/>
</dbReference>
<dbReference type="AlphaFoldDB" id="A0A559K6D0"/>
<dbReference type="RefSeq" id="WP_144851276.1">
    <property type="nucleotide sequence ID" value="NZ_VNJI01000033.1"/>
</dbReference>
<dbReference type="EMBL" id="VNJI01000033">
    <property type="protein sequence ID" value="TVY07684.1"/>
    <property type="molecule type" value="Genomic_DNA"/>
</dbReference>
<evidence type="ECO:0000313" key="3">
    <source>
        <dbReference type="EMBL" id="TVY07684.1"/>
    </source>
</evidence>
<keyword evidence="1" id="KW-0812">Transmembrane</keyword>
<dbReference type="GO" id="GO:0000270">
    <property type="term" value="P:peptidoglycan metabolic process"/>
    <property type="evidence" value="ECO:0007669"/>
    <property type="project" value="TreeGrafter"/>
</dbReference>
<dbReference type="PANTHER" id="PTHR30336">
    <property type="entry name" value="INNER MEMBRANE PROTEIN, PROBABLE PERMEASE"/>
    <property type="match status" value="1"/>
</dbReference>
<evidence type="ECO:0000259" key="2">
    <source>
        <dbReference type="Pfam" id="PF02698"/>
    </source>
</evidence>
<dbReference type="InterPro" id="IPR014729">
    <property type="entry name" value="Rossmann-like_a/b/a_fold"/>
</dbReference>
<dbReference type="PANTHER" id="PTHR30336:SF4">
    <property type="entry name" value="ENVELOPE BIOGENESIS FACTOR ELYC"/>
    <property type="match status" value="1"/>
</dbReference>
<keyword evidence="1" id="KW-0472">Membrane</keyword>
<dbReference type="GO" id="GO:0043164">
    <property type="term" value="P:Gram-negative-bacterium-type cell wall biogenesis"/>
    <property type="evidence" value="ECO:0007669"/>
    <property type="project" value="TreeGrafter"/>
</dbReference>
<organism evidence="3 4">
    <name type="scientific">Paenibacillus cremeus</name>
    <dbReference type="NCBI Taxonomy" id="2163881"/>
    <lineage>
        <taxon>Bacteria</taxon>
        <taxon>Bacillati</taxon>
        <taxon>Bacillota</taxon>
        <taxon>Bacilli</taxon>
        <taxon>Bacillales</taxon>
        <taxon>Paenibacillaceae</taxon>
        <taxon>Paenibacillus</taxon>
    </lineage>
</organism>
<evidence type="ECO:0000313" key="4">
    <source>
        <dbReference type="Proteomes" id="UP000317036"/>
    </source>
</evidence>
<evidence type="ECO:0000256" key="1">
    <source>
        <dbReference type="SAM" id="Phobius"/>
    </source>
</evidence>
<dbReference type="CDD" id="cd06259">
    <property type="entry name" value="YdcF-like"/>
    <property type="match status" value="1"/>
</dbReference>
<accession>A0A559K6D0</accession>
<comment type="caution">
    <text evidence="3">The sequence shown here is derived from an EMBL/GenBank/DDBJ whole genome shotgun (WGS) entry which is preliminary data.</text>
</comment>
<reference evidence="3 4" key="1">
    <citation type="submission" date="2019-07" db="EMBL/GenBank/DDBJ databases">
        <authorList>
            <person name="Kim J."/>
        </authorList>
    </citation>
    <scope>NUCLEOTIDE SEQUENCE [LARGE SCALE GENOMIC DNA]</scope>
    <source>
        <strain evidence="3 4">JC52</strain>
    </source>
</reference>
<dbReference type="OrthoDB" id="9782395at2"/>
<dbReference type="InterPro" id="IPR003848">
    <property type="entry name" value="DUF218"/>
</dbReference>
<dbReference type="Pfam" id="PF02698">
    <property type="entry name" value="DUF218"/>
    <property type="match status" value="1"/>
</dbReference>
<dbReference type="GO" id="GO:0005886">
    <property type="term" value="C:plasma membrane"/>
    <property type="evidence" value="ECO:0007669"/>
    <property type="project" value="TreeGrafter"/>
</dbReference>
<feature type="transmembrane region" description="Helical" evidence="1">
    <location>
        <begin position="7"/>
        <end position="31"/>
    </location>
</feature>
<feature type="transmembrane region" description="Helical" evidence="1">
    <location>
        <begin position="37"/>
        <end position="57"/>
    </location>
</feature>
<name>A0A559K6D0_9BACL</name>
<keyword evidence="1" id="KW-1133">Transmembrane helix</keyword>
<feature type="domain" description="DUF218" evidence="2">
    <location>
        <begin position="77"/>
        <end position="246"/>
    </location>
</feature>
<sequence length="250" mass="27345">MIYVLKALYMFVLPPGLFIVLMLAVSVWLLYRHQSKIAWVLLGFTALLYLVSIPPVGESALRSLESRYEPPAAINGDVYVVLTGGAVTGTPDASGPHDQSSLSQTTMSRMAAVVELYARKKLPILISGGQVYENSGNEGQISKRALIAMGVPQTDILLEDRSRTTQENAVNSAQMLREHGFQHPILVTSASHMVRAVKHFRTQQVTVTPYPVAYMASRGAGWSARQLLPSSIAMDDLALAMKEYLGMLQP</sequence>
<dbReference type="InterPro" id="IPR051599">
    <property type="entry name" value="Cell_Envelope_Assoc"/>
</dbReference>
<proteinExistence type="predicted"/>
<keyword evidence="4" id="KW-1185">Reference proteome</keyword>
<gene>
    <name evidence="3" type="ORF">FPZ49_22655</name>
</gene>
<protein>
    <submittedName>
        <fullName evidence="3">YdcF family protein</fullName>
    </submittedName>
</protein>
<dbReference type="Gene3D" id="3.40.50.620">
    <property type="entry name" value="HUPs"/>
    <property type="match status" value="1"/>
</dbReference>